<reference evidence="7" key="1">
    <citation type="submission" date="2021-12" db="EMBL/GenBank/DDBJ databases">
        <title>Convergent genome expansion in fungi linked to evolution of root-endophyte symbiosis.</title>
        <authorList>
            <consortium name="DOE Joint Genome Institute"/>
            <person name="Ke Y.-H."/>
            <person name="Bonito G."/>
            <person name="Liao H.-L."/>
            <person name="Looney B."/>
            <person name="Rojas-Flechas A."/>
            <person name="Nash J."/>
            <person name="Hameed K."/>
            <person name="Schadt C."/>
            <person name="Martin F."/>
            <person name="Crous P.W."/>
            <person name="Miettinen O."/>
            <person name="Magnuson J.K."/>
            <person name="Labbe J."/>
            <person name="Jacobson D."/>
            <person name="Doktycz M.J."/>
            <person name="Veneault-Fourrey C."/>
            <person name="Kuo A."/>
            <person name="Mondo S."/>
            <person name="Calhoun S."/>
            <person name="Riley R."/>
            <person name="Ohm R."/>
            <person name="LaButti K."/>
            <person name="Andreopoulos B."/>
            <person name="Pangilinan J."/>
            <person name="Nolan M."/>
            <person name="Tritt A."/>
            <person name="Clum A."/>
            <person name="Lipzen A."/>
            <person name="Daum C."/>
            <person name="Barry K."/>
            <person name="Grigoriev I.V."/>
            <person name="Vilgalys R."/>
        </authorList>
    </citation>
    <scope>NUCLEOTIDE SEQUENCE</scope>
    <source>
        <strain evidence="7">PMI_201</strain>
    </source>
</reference>
<feature type="domain" description="MYND-type" evidence="6">
    <location>
        <begin position="48"/>
        <end position="86"/>
    </location>
</feature>
<evidence type="ECO:0000256" key="5">
    <source>
        <dbReference type="SAM" id="MobiDB-lite"/>
    </source>
</evidence>
<sequence length="435" mass="49017">MLSGFLVIQALLVKTFPNNEENLINSDITLEREATQVKKDNTTIPPHCTFCNDTCELSHICKKCGNAAHCNLDCNRSDWYRHKFSCRLGRPIDATDCLVLSCKTNEVDDVIKEYGFMHFVPGNDRWKLFNQYSGLIINWDTEEEELRSAVKKNKLKEMLTTRCLQTRDPAMLRDMQWLKNEEGFGASSEGPGLITLFDAAREELLLDPDDRNVPITELPPPEKKQIRNGIKPNVDEDNWIALDFCIAADHNSEQQLASAYGSLVERCSFDEFWKAMADSSITGLFSKYGPADAILHMRNFKDVMSIVNGEDEMKLHEACISGELASLLESVLGSPARVPRDLLKNPYPLENYPLMGMVTASVIMYRESDLDRVSTSERNANGKKAVILSLPDAEDEAMKEWIQDRAAFLGTGVRQRYHSASDGTVIMEDRVGACL</sequence>
<dbReference type="AlphaFoldDB" id="A0AAD4KKC8"/>
<keyword evidence="3" id="KW-0862">Zinc</keyword>
<dbReference type="GeneID" id="70244765"/>
<dbReference type="GO" id="GO:0008270">
    <property type="term" value="F:zinc ion binding"/>
    <property type="evidence" value="ECO:0007669"/>
    <property type="project" value="UniProtKB-KW"/>
</dbReference>
<dbReference type="PROSITE" id="PS50865">
    <property type="entry name" value="ZF_MYND_2"/>
    <property type="match status" value="1"/>
</dbReference>
<protein>
    <recommendedName>
        <fullName evidence="6">MYND-type domain-containing protein</fullName>
    </recommendedName>
</protein>
<proteinExistence type="predicted"/>
<dbReference type="RefSeq" id="XP_046067353.1">
    <property type="nucleotide sequence ID" value="XM_046214478.1"/>
</dbReference>
<comment type="caution">
    <text evidence="7">The sequence shown here is derived from an EMBL/GenBank/DDBJ whole genome shotgun (WGS) entry which is preliminary data.</text>
</comment>
<dbReference type="InterPro" id="IPR002893">
    <property type="entry name" value="Znf_MYND"/>
</dbReference>
<keyword evidence="1" id="KW-0479">Metal-binding</keyword>
<evidence type="ECO:0000256" key="4">
    <source>
        <dbReference type="PROSITE-ProRule" id="PRU00134"/>
    </source>
</evidence>
<accession>A0AAD4KKC8</accession>
<feature type="region of interest" description="Disordered" evidence="5">
    <location>
        <begin position="210"/>
        <end position="229"/>
    </location>
</feature>
<keyword evidence="8" id="KW-1185">Reference proteome</keyword>
<evidence type="ECO:0000256" key="1">
    <source>
        <dbReference type="ARBA" id="ARBA00022723"/>
    </source>
</evidence>
<evidence type="ECO:0000259" key="6">
    <source>
        <dbReference type="PROSITE" id="PS50865"/>
    </source>
</evidence>
<dbReference type="SUPFAM" id="SSF144232">
    <property type="entry name" value="HIT/MYND zinc finger-like"/>
    <property type="match status" value="1"/>
</dbReference>
<keyword evidence="2 4" id="KW-0863">Zinc-finger</keyword>
<name>A0AAD4KKC8_9EURO</name>
<dbReference type="EMBL" id="JAJTJA010000012">
    <property type="protein sequence ID" value="KAH8691261.1"/>
    <property type="molecule type" value="Genomic_DNA"/>
</dbReference>
<organism evidence="7 8">
    <name type="scientific">Talaromyces proteolyticus</name>
    <dbReference type="NCBI Taxonomy" id="1131652"/>
    <lineage>
        <taxon>Eukaryota</taxon>
        <taxon>Fungi</taxon>
        <taxon>Dikarya</taxon>
        <taxon>Ascomycota</taxon>
        <taxon>Pezizomycotina</taxon>
        <taxon>Eurotiomycetes</taxon>
        <taxon>Eurotiomycetidae</taxon>
        <taxon>Eurotiales</taxon>
        <taxon>Trichocomaceae</taxon>
        <taxon>Talaromyces</taxon>
        <taxon>Talaromyces sect. Bacilispori</taxon>
    </lineage>
</organism>
<evidence type="ECO:0000313" key="8">
    <source>
        <dbReference type="Proteomes" id="UP001201262"/>
    </source>
</evidence>
<evidence type="ECO:0000256" key="2">
    <source>
        <dbReference type="ARBA" id="ARBA00022771"/>
    </source>
</evidence>
<evidence type="ECO:0000313" key="7">
    <source>
        <dbReference type="EMBL" id="KAH8691261.1"/>
    </source>
</evidence>
<evidence type="ECO:0000256" key="3">
    <source>
        <dbReference type="ARBA" id="ARBA00022833"/>
    </source>
</evidence>
<gene>
    <name evidence="7" type="ORF">BGW36DRAFT_363598</name>
</gene>
<dbReference type="Proteomes" id="UP001201262">
    <property type="component" value="Unassembled WGS sequence"/>
</dbReference>